<evidence type="ECO:0000313" key="2">
    <source>
        <dbReference type="Proteomes" id="UP000299102"/>
    </source>
</evidence>
<gene>
    <name evidence="1" type="ORF">EVAR_56499_1</name>
</gene>
<organism evidence="1 2">
    <name type="scientific">Eumeta variegata</name>
    <name type="common">Bagworm moth</name>
    <name type="synonym">Eumeta japonica</name>
    <dbReference type="NCBI Taxonomy" id="151549"/>
    <lineage>
        <taxon>Eukaryota</taxon>
        <taxon>Metazoa</taxon>
        <taxon>Ecdysozoa</taxon>
        <taxon>Arthropoda</taxon>
        <taxon>Hexapoda</taxon>
        <taxon>Insecta</taxon>
        <taxon>Pterygota</taxon>
        <taxon>Neoptera</taxon>
        <taxon>Endopterygota</taxon>
        <taxon>Lepidoptera</taxon>
        <taxon>Glossata</taxon>
        <taxon>Ditrysia</taxon>
        <taxon>Tineoidea</taxon>
        <taxon>Psychidae</taxon>
        <taxon>Oiketicinae</taxon>
        <taxon>Eumeta</taxon>
    </lineage>
</organism>
<protein>
    <submittedName>
        <fullName evidence="1">Uncharacterized protein</fullName>
    </submittedName>
</protein>
<accession>A0A4C1XIY5</accession>
<dbReference type="EMBL" id="BGZK01000868">
    <property type="protein sequence ID" value="GBP63388.1"/>
    <property type="molecule type" value="Genomic_DNA"/>
</dbReference>
<evidence type="ECO:0000313" key="1">
    <source>
        <dbReference type="EMBL" id="GBP63388.1"/>
    </source>
</evidence>
<keyword evidence="2" id="KW-1185">Reference proteome</keyword>
<dbReference type="AlphaFoldDB" id="A0A4C1XIY5"/>
<sequence length="103" mass="11950">MGKVQRTKLCRSELAANYVLRRCYAPLPFLLLRRVPILRHRDAFMTNFTAAKFQCQRFLLQRQFHTLQHLRAYLFSALTTWERANLTAKIAGLVATIVTKGPT</sequence>
<comment type="caution">
    <text evidence="1">The sequence shown here is derived from an EMBL/GenBank/DDBJ whole genome shotgun (WGS) entry which is preliminary data.</text>
</comment>
<reference evidence="1 2" key="1">
    <citation type="journal article" date="2019" name="Commun. Biol.">
        <title>The bagworm genome reveals a unique fibroin gene that provides high tensile strength.</title>
        <authorList>
            <person name="Kono N."/>
            <person name="Nakamura H."/>
            <person name="Ohtoshi R."/>
            <person name="Tomita M."/>
            <person name="Numata K."/>
            <person name="Arakawa K."/>
        </authorList>
    </citation>
    <scope>NUCLEOTIDE SEQUENCE [LARGE SCALE GENOMIC DNA]</scope>
</reference>
<name>A0A4C1XIY5_EUMVA</name>
<dbReference type="Proteomes" id="UP000299102">
    <property type="component" value="Unassembled WGS sequence"/>
</dbReference>
<proteinExistence type="predicted"/>